<name>A0A516KR20_9CAUD</name>
<evidence type="ECO:0000256" key="1">
    <source>
        <dbReference type="SAM" id="Phobius"/>
    </source>
</evidence>
<sequence length="107" mass="11555">MPPWLTPDALNNLTVGTLVVVVALAFVLALVKRWIVLRWQHLDALAMRDTKIAEQAEMIRGQADALKTANDTIAVQAETIRNNTATGEGALKMLQTFRELTAGGGGT</sequence>
<proteinExistence type="predicted"/>
<accession>A0A516KR20</accession>
<dbReference type="GeneID" id="65121623"/>
<protein>
    <submittedName>
        <fullName evidence="2">Uncharacterized protein</fullName>
    </submittedName>
</protein>
<keyword evidence="3" id="KW-1185">Reference proteome</keyword>
<keyword evidence="1" id="KW-0472">Membrane</keyword>
<reference evidence="2 3" key="1">
    <citation type="submission" date="2019-06" db="EMBL/GenBank/DDBJ databases">
        <authorList>
            <person name="English H.B."/>
            <person name="Fox B.C."/>
            <person name="Houston B.M."/>
            <person name="Koller H.E."/>
            <person name="Salsman M.A."/>
            <person name="Teasley B.R."/>
            <person name="Vandoros E."/>
            <person name="Korey C.A."/>
            <person name="Tolsma S."/>
            <person name="Caruso S.M."/>
            <person name="Garlena R.A."/>
            <person name="Russell D.A."/>
            <person name="Pope W.H."/>
            <person name="Jacobs-Se D."/>
            <person name="Hatfull G.F."/>
        </authorList>
    </citation>
    <scope>NUCLEOTIDE SEQUENCE [LARGE SCALE GENOMIC DNA]</scope>
</reference>
<dbReference type="Proteomes" id="UP000317704">
    <property type="component" value="Segment"/>
</dbReference>
<organism evidence="2 3">
    <name type="scientific">Gordonia phage JuJu</name>
    <dbReference type="NCBI Taxonomy" id="2590929"/>
    <lineage>
        <taxon>Viruses</taxon>
        <taxon>Duplodnaviria</taxon>
        <taxon>Heunggongvirae</taxon>
        <taxon>Uroviricota</taxon>
        <taxon>Caudoviricetes</taxon>
        <taxon>Jujuvirus</taxon>
        <taxon>Jujuvirus juju</taxon>
    </lineage>
</organism>
<keyword evidence="1" id="KW-1133">Transmembrane helix</keyword>
<evidence type="ECO:0000313" key="2">
    <source>
        <dbReference type="EMBL" id="QDP44139.1"/>
    </source>
</evidence>
<dbReference type="KEGG" id="vg:65121623"/>
<gene>
    <name evidence="2" type="primary">23</name>
    <name evidence="2" type="ORF">SEA_JUJU_23</name>
</gene>
<feature type="transmembrane region" description="Helical" evidence="1">
    <location>
        <begin position="12"/>
        <end position="31"/>
    </location>
</feature>
<keyword evidence="1" id="KW-0812">Transmembrane</keyword>
<dbReference type="RefSeq" id="YP_010103724.1">
    <property type="nucleotide sequence ID" value="NC_055811.1"/>
</dbReference>
<dbReference type="EMBL" id="MN062704">
    <property type="protein sequence ID" value="QDP44139.1"/>
    <property type="molecule type" value="Genomic_DNA"/>
</dbReference>
<evidence type="ECO:0000313" key="3">
    <source>
        <dbReference type="Proteomes" id="UP000317704"/>
    </source>
</evidence>